<keyword evidence="6" id="KW-0408">Iron</keyword>
<dbReference type="PANTHER" id="PTHR32552:SF81">
    <property type="entry name" value="TONB-DEPENDENT OUTER MEMBRANE RECEPTOR"/>
    <property type="match status" value="1"/>
</dbReference>
<protein>
    <recommendedName>
        <fullName evidence="18">TonB-dependent receptor</fullName>
    </recommendedName>
</protein>
<keyword evidence="10 11" id="KW-0998">Cell outer membrane</keyword>
<dbReference type="Pfam" id="PF07715">
    <property type="entry name" value="Plug"/>
    <property type="match status" value="1"/>
</dbReference>
<evidence type="ECO:0000256" key="6">
    <source>
        <dbReference type="ARBA" id="ARBA00023004"/>
    </source>
</evidence>
<evidence type="ECO:0000313" key="16">
    <source>
        <dbReference type="EMBL" id="QCP10347.1"/>
    </source>
</evidence>
<dbReference type="Pfam" id="PF00593">
    <property type="entry name" value="TonB_dep_Rec_b-barrel"/>
    <property type="match status" value="1"/>
</dbReference>
<feature type="domain" description="TonB-dependent receptor plug" evidence="15">
    <location>
        <begin position="181"/>
        <end position="290"/>
    </location>
</feature>
<keyword evidence="4" id="KW-0410">Iron transport</keyword>
<dbReference type="InterPro" id="IPR039426">
    <property type="entry name" value="TonB-dep_rcpt-like"/>
</dbReference>
<evidence type="ECO:0000256" key="3">
    <source>
        <dbReference type="ARBA" id="ARBA00022452"/>
    </source>
</evidence>
<evidence type="ECO:0000256" key="11">
    <source>
        <dbReference type="PROSITE-ProRule" id="PRU01360"/>
    </source>
</evidence>
<evidence type="ECO:0000256" key="8">
    <source>
        <dbReference type="ARBA" id="ARBA00023077"/>
    </source>
</evidence>
<evidence type="ECO:0000256" key="4">
    <source>
        <dbReference type="ARBA" id="ARBA00022496"/>
    </source>
</evidence>
<evidence type="ECO:0000256" key="7">
    <source>
        <dbReference type="ARBA" id="ARBA00023065"/>
    </source>
</evidence>
<keyword evidence="9 11" id="KW-0472">Membrane</keyword>
<dbReference type="InterPro" id="IPR036942">
    <property type="entry name" value="Beta-barrel_TonB_sf"/>
</dbReference>
<keyword evidence="3 11" id="KW-1134">Transmembrane beta strand</keyword>
<keyword evidence="8 12" id="KW-0798">TonB box</keyword>
<dbReference type="Gene3D" id="2.40.170.20">
    <property type="entry name" value="TonB-dependent receptor, beta-barrel domain"/>
    <property type="match status" value="1"/>
</dbReference>
<comment type="subcellular location">
    <subcellularLocation>
        <location evidence="1 11">Cell outer membrane</location>
        <topology evidence="1 11">Multi-pass membrane protein</topology>
    </subcellularLocation>
</comment>
<gene>
    <name evidence="16" type="ORF">FCL38_07820</name>
</gene>
<keyword evidence="17" id="KW-1185">Reference proteome</keyword>
<evidence type="ECO:0000256" key="12">
    <source>
        <dbReference type="RuleBase" id="RU003357"/>
    </source>
</evidence>
<dbReference type="PANTHER" id="PTHR32552">
    <property type="entry name" value="FERRICHROME IRON RECEPTOR-RELATED"/>
    <property type="match status" value="1"/>
</dbReference>
<evidence type="ECO:0000256" key="9">
    <source>
        <dbReference type="ARBA" id="ARBA00023136"/>
    </source>
</evidence>
<organism evidence="16 17">
    <name type="scientific">Pseudoduganella umbonata</name>
    <dbReference type="NCBI Taxonomy" id="864828"/>
    <lineage>
        <taxon>Bacteria</taxon>
        <taxon>Pseudomonadati</taxon>
        <taxon>Pseudomonadota</taxon>
        <taxon>Betaproteobacteria</taxon>
        <taxon>Burkholderiales</taxon>
        <taxon>Oxalobacteraceae</taxon>
        <taxon>Telluria group</taxon>
        <taxon>Pseudoduganella</taxon>
    </lineage>
</organism>
<evidence type="ECO:0000313" key="17">
    <source>
        <dbReference type="Proteomes" id="UP000298763"/>
    </source>
</evidence>
<proteinExistence type="inferred from homology"/>
<evidence type="ECO:0000256" key="13">
    <source>
        <dbReference type="SAM" id="MobiDB-lite"/>
    </source>
</evidence>
<evidence type="ECO:0000256" key="2">
    <source>
        <dbReference type="ARBA" id="ARBA00022448"/>
    </source>
</evidence>
<dbReference type="PROSITE" id="PS52016">
    <property type="entry name" value="TONB_DEPENDENT_REC_3"/>
    <property type="match status" value="1"/>
</dbReference>
<feature type="region of interest" description="Disordered" evidence="13">
    <location>
        <begin position="478"/>
        <end position="507"/>
    </location>
</feature>
<sequence>MSVLVGWSCSPIPQVPGQHLARRRQGADSPAALFPSDFTASCARQQTHGAAALLDFAQRAAAFCSSRRSAALFFAWHESCEQLMDSHLPVHRGKPSMPTPFPVSVPFRPSPRFARSLPARRTLLALAVAQACAATAMAADPSADPAAADTAVIAAAAAPSDAANLVISVVTVTAQKREEKVTDVPLPITAIGGDAIRDRNIGSSADIERLVPNLSAQSSGGKASKPRWFLRGIGTNDPNANNEGPLGIYVDDVVVGLQGNQNFPIFDLERVEVLRGPQGTLWGKNNTGGAINFISARPTFDTDGYARIGFGNYGSRTVEAAFGGAVQEEVLAARASLYYERNDGWARNIVTGEDGPKLRDFAARFQVLAKPTRDLEALLILRLRQRDGGNPGSALVGATSVNGVTTPNPGGAITQGGGSYLPSYGTSPEPTSDYWAGDGYNKQDTNGASARVTWQFGGHTLTSITAFDNSSGDTWSGVGVPAGTTLDRSSARGSDSSRQRTQELRLSSSKDQPLSWILGAYYYNQDARVDSQGARFNNTEQYTQSSWDQKSISTALFGNARYAFTPQAAVTLGLRHTRERKSIEETTLTANDNAAGDRVVFNDANAWWLPGAVSGGAVVPVTALERSARWNKTTWDLTPEYRVDKDLLLYARVATGFRSGGFNQAIVNNAIRLTDPETITDYEVGAKSEWLRGRVTANLAAFYYDIKNLALNIQQVVPGTTITSTNGSSNGNIKGIELDVDALLTRELRVAASIGLLRSKYTEFAYSVGNVQLDASGNEFYRTPRRSFRLDAEYRLPLASGADVLFGSDWSYRSHIFHNATVQNDPIQETPGYWNGNARISYRSANEQLQLTAFVSNVTDQRNKVLSQIVNTRGVYPTSFAPPRQFGVQATFSF</sequence>
<evidence type="ECO:0000259" key="15">
    <source>
        <dbReference type="Pfam" id="PF07715"/>
    </source>
</evidence>
<dbReference type="EMBL" id="CP040017">
    <property type="protein sequence ID" value="QCP10347.1"/>
    <property type="molecule type" value="Genomic_DNA"/>
</dbReference>
<evidence type="ECO:0008006" key="18">
    <source>
        <dbReference type="Google" id="ProtNLM"/>
    </source>
</evidence>
<reference evidence="16 17" key="1">
    <citation type="submission" date="2019-05" db="EMBL/GenBank/DDBJ databases">
        <title>Draft Genome Sequences of Six Type Strains of the Genus Massilia.</title>
        <authorList>
            <person name="Miess H."/>
            <person name="Frediansyhah A."/>
            <person name="Gross H."/>
        </authorList>
    </citation>
    <scope>NUCLEOTIDE SEQUENCE [LARGE SCALE GENOMIC DNA]</scope>
    <source>
        <strain evidence="16 17">DSMZ 26121</strain>
    </source>
</reference>
<name>A0ABX5UF01_9BURK</name>
<dbReference type="Proteomes" id="UP000298763">
    <property type="component" value="Chromosome"/>
</dbReference>
<dbReference type="InterPro" id="IPR000531">
    <property type="entry name" value="Beta-barrel_TonB"/>
</dbReference>
<evidence type="ECO:0000259" key="14">
    <source>
        <dbReference type="Pfam" id="PF00593"/>
    </source>
</evidence>
<keyword evidence="7" id="KW-0406">Ion transport</keyword>
<keyword evidence="5 11" id="KW-0812">Transmembrane</keyword>
<evidence type="ECO:0000256" key="1">
    <source>
        <dbReference type="ARBA" id="ARBA00004571"/>
    </source>
</evidence>
<dbReference type="SUPFAM" id="SSF56935">
    <property type="entry name" value="Porins"/>
    <property type="match status" value="1"/>
</dbReference>
<feature type="domain" description="TonB-dependent receptor-like beta-barrel" evidence="14">
    <location>
        <begin position="407"/>
        <end position="858"/>
    </location>
</feature>
<keyword evidence="2 11" id="KW-0813">Transport</keyword>
<comment type="similarity">
    <text evidence="11 12">Belongs to the TonB-dependent receptor family.</text>
</comment>
<evidence type="ECO:0000256" key="10">
    <source>
        <dbReference type="ARBA" id="ARBA00023237"/>
    </source>
</evidence>
<evidence type="ECO:0000256" key="5">
    <source>
        <dbReference type="ARBA" id="ARBA00022692"/>
    </source>
</evidence>
<dbReference type="InterPro" id="IPR012910">
    <property type="entry name" value="Plug_dom"/>
</dbReference>
<accession>A0ABX5UF01</accession>